<gene>
    <name evidence="2" type="ORF">AWC38_SpisGene690</name>
</gene>
<sequence>MRQLWEDEGYEHLGIRSQNLRDQASRLEKMEHSSTGKVKDDGVLGCDREREDLKAIDVISKQEFEPRNQRSGGQNFNFEEASQIDPRYANYATKPCSKSKAEEPQELLSKRLVQWKDGEIIKLLREGRIIRSRIGKLRSIDPPDKSKVFTKLVLEGQINSALRFLSESTSGGVLPLTDEVMPQLQQKHPSPQPAKLGSLLLGPIDDEFPESVYSGINGETFRQATLRTKDPSTIEPLLASRLIPLDKGEGAVRPIGVGEVIRRVCGKCVMNIAKRDVVEESGSLQLCAGQKSGSDAAIHGITLPTFQADGKTLFDIHRFHILFRDDGTLGVAIFKILALMPSASVAL</sequence>
<dbReference type="AlphaFoldDB" id="A0A2B4SZD3"/>
<feature type="region of interest" description="Disordered" evidence="1">
    <location>
        <begin position="17"/>
        <end position="44"/>
    </location>
</feature>
<dbReference type="EMBL" id="LSMT01000004">
    <property type="protein sequence ID" value="PFX34443.1"/>
    <property type="molecule type" value="Genomic_DNA"/>
</dbReference>
<feature type="compositionally biased region" description="Basic and acidic residues" evidence="1">
    <location>
        <begin position="23"/>
        <end position="44"/>
    </location>
</feature>
<reference evidence="3" key="1">
    <citation type="journal article" date="2017" name="bioRxiv">
        <title>Comparative analysis of the genomes of Stylophora pistillata and Acropora digitifera provides evidence for extensive differences between species of corals.</title>
        <authorList>
            <person name="Voolstra C.R."/>
            <person name="Li Y."/>
            <person name="Liew Y.J."/>
            <person name="Baumgarten S."/>
            <person name="Zoccola D."/>
            <person name="Flot J.-F."/>
            <person name="Tambutte S."/>
            <person name="Allemand D."/>
            <person name="Aranda M."/>
        </authorList>
    </citation>
    <scope>NUCLEOTIDE SEQUENCE [LARGE SCALE GENOMIC DNA]</scope>
</reference>
<organism evidence="2 3">
    <name type="scientific">Stylophora pistillata</name>
    <name type="common">Smooth cauliflower coral</name>
    <dbReference type="NCBI Taxonomy" id="50429"/>
    <lineage>
        <taxon>Eukaryota</taxon>
        <taxon>Metazoa</taxon>
        <taxon>Cnidaria</taxon>
        <taxon>Anthozoa</taxon>
        <taxon>Hexacorallia</taxon>
        <taxon>Scleractinia</taxon>
        <taxon>Astrocoeniina</taxon>
        <taxon>Pocilloporidae</taxon>
        <taxon>Stylophora</taxon>
    </lineage>
</organism>
<evidence type="ECO:0000313" key="2">
    <source>
        <dbReference type="EMBL" id="PFX34443.1"/>
    </source>
</evidence>
<proteinExistence type="predicted"/>
<name>A0A2B4SZD3_STYPI</name>
<evidence type="ECO:0000313" key="3">
    <source>
        <dbReference type="Proteomes" id="UP000225706"/>
    </source>
</evidence>
<evidence type="ECO:0000256" key="1">
    <source>
        <dbReference type="SAM" id="MobiDB-lite"/>
    </source>
</evidence>
<accession>A0A2B4SZD3</accession>
<keyword evidence="3" id="KW-1185">Reference proteome</keyword>
<protein>
    <submittedName>
        <fullName evidence="2">Uncharacterized protein</fullName>
    </submittedName>
</protein>
<comment type="caution">
    <text evidence="2">The sequence shown here is derived from an EMBL/GenBank/DDBJ whole genome shotgun (WGS) entry which is preliminary data.</text>
</comment>
<dbReference type="Proteomes" id="UP000225706">
    <property type="component" value="Unassembled WGS sequence"/>
</dbReference>